<dbReference type="PROSITE" id="PS50110">
    <property type="entry name" value="RESPONSE_REGULATORY"/>
    <property type="match status" value="1"/>
</dbReference>
<evidence type="ECO:0000256" key="4">
    <source>
        <dbReference type="ARBA" id="ARBA00023163"/>
    </source>
</evidence>
<dbReference type="InterPro" id="IPR011006">
    <property type="entry name" value="CheY-like_superfamily"/>
</dbReference>
<dbReference type="SUPFAM" id="SSF52172">
    <property type="entry name" value="CheY-like"/>
    <property type="match status" value="1"/>
</dbReference>
<evidence type="ECO:0000259" key="6">
    <source>
        <dbReference type="PROSITE" id="PS50043"/>
    </source>
</evidence>
<keyword evidence="4" id="KW-0804">Transcription</keyword>
<keyword evidence="9" id="KW-1185">Reference proteome</keyword>
<feature type="modified residue" description="4-aspartylphosphate" evidence="5">
    <location>
        <position position="55"/>
    </location>
</feature>
<dbReference type="Gene3D" id="3.40.50.2300">
    <property type="match status" value="1"/>
</dbReference>
<feature type="domain" description="Response regulatory" evidence="7">
    <location>
        <begin position="4"/>
        <end position="122"/>
    </location>
</feature>
<dbReference type="Pfam" id="PF00072">
    <property type="entry name" value="Response_reg"/>
    <property type="match status" value="1"/>
</dbReference>
<dbReference type="SMART" id="SM00421">
    <property type="entry name" value="HTH_LUXR"/>
    <property type="match status" value="1"/>
</dbReference>
<name>A0A2Z4J8C0_9ACTN</name>
<dbReference type="AlphaFoldDB" id="A0A2Z4J8C0"/>
<proteinExistence type="predicted"/>
<dbReference type="CDD" id="cd17535">
    <property type="entry name" value="REC_NarL-like"/>
    <property type="match status" value="1"/>
</dbReference>
<dbReference type="GO" id="GO:0003677">
    <property type="term" value="F:DNA binding"/>
    <property type="evidence" value="ECO:0007669"/>
    <property type="project" value="UniProtKB-KW"/>
</dbReference>
<keyword evidence="2" id="KW-0805">Transcription regulation</keyword>
<dbReference type="GO" id="GO:0000160">
    <property type="term" value="P:phosphorelay signal transduction system"/>
    <property type="evidence" value="ECO:0007669"/>
    <property type="project" value="InterPro"/>
</dbReference>
<dbReference type="InterPro" id="IPR016032">
    <property type="entry name" value="Sig_transdc_resp-reg_C-effctor"/>
</dbReference>
<dbReference type="InterPro" id="IPR058245">
    <property type="entry name" value="NreC/VraR/RcsB-like_REC"/>
</dbReference>
<protein>
    <submittedName>
        <fullName evidence="8">DNA-binding response regulator</fullName>
    </submittedName>
</protein>
<reference evidence="8 9" key="1">
    <citation type="journal article" date="2019" name="Int. J. Syst. Evol. Microbiol.">
        <title>Streptomyces cadmiisoli sp. nov., a novel actinomycete isolated from cadmium-contaminated soil.</title>
        <authorList>
            <person name="Li K."/>
            <person name="Tang X."/>
            <person name="Zhao J."/>
            <person name="Guo Y."/>
            <person name="Tang Y."/>
            <person name="Gao J."/>
        </authorList>
    </citation>
    <scope>NUCLEOTIDE SEQUENCE [LARGE SCALE GENOMIC DNA]</scope>
    <source>
        <strain evidence="8 9">ZFG47</strain>
    </source>
</reference>
<dbReference type="GO" id="GO:0006355">
    <property type="term" value="P:regulation of DNA-templated transcription"/>
    <property type="evidence" value="ECO:0007669"/>
    <property type="project" value="InterPro"/>
</dbReference>
<dbReference type="CDD" id="cd06170">
    <property type="entry name" value="LuxR_C_like"/>
    <property type="match status" value="1"/>
</dbReference>
<dbReference type="PROSITE" id="PS50043">
    <property type="entry name" value="HTH_LUXR_2"/>
    <property type="match status" value="1"/>
</dbReference>
<dbReference type="InterPro" id="IPR001789">
    <property type="entry name" value="Sig_transdc_resp-reg_receiver"/>
</dbReference>
<evidence type="ECO:0000256" key="2">
    <source>
        <dbReference type="ARBA" id="ARBA00023015"/>
    </source>
</evidence>
<evidence type="ECO:0000256" key="5">
    <source>
        <dbReference type="PROSITE-ProRule" id="PRU00169"/>
    </source>
</evidence>
<dbReference type="Proteomes" id="UP000249616">
    <property type="component" value="Chromosome"/>
</dbReference>
<evidence type="ECO:0000313" key="9">
    <source>
        <dbReference type="Proteomes" id="UP000249616"/>
    </source>
</evidence>
<dbReference type="InterPro" id="IPR039420">
    <property type="entry name" value="WalR-like"/>
</dbReference>
<evidence type="ECO:0000259" key="7">
    <source>
        <dbReference type="PROSITE" id="PS50110"/>
    </source>
</evidence>
<dbReference type="RefSeq" id="WP_112440626.1">
    <property type="nucleotide sequence ID" value="NZ_CP030073.1"/>
</dbReference>
<dbReference type="SUPFAM" id="SSF46894">
    <property type="entry name" value="C-terminal effector domain of the bipartite response regulators"/>
    <property type="match status" value="1"/>
</dbReference>
<gene>
    <name evidence="8" type="ORF">DN051_34875</name>
</gene>
<dbReference type="SMART" id="SM00448">
    <property type="entry name" value="REC"/>
    <property type="match status" value="1"/>
</dbReference>
<dbReference type="PANTHER" id="PTHR43214">
    <property type="entry name" value="TWO-COMPONENT RESPONSE REGULATOR"/>
    <property type="match status" value="1"/>
</dbReference>
<dbReference type="Pfam" id="PF00196">
    <property type="entry name" value="GerE"/>
    <property type="match status" value="1"/>
</dbReference>
<feature type="domain" description="HTH luxR-type" evidence="6">
    <location>
        <begin position="152"/>
        <end position="217"/>
    </location>
</feature>
<evidence type="ECO:0000256" key="1">
    <source>
        <dbReference type="ARBA" id="ARBA00022553"/>
    </source>
</evidence>
<dbReference type="PANTHER" id="PTHR43214:SF24">
    <property type="entry name" value="TRANSCRIPTIONAL REGULATORY PROTEIN NARL-RELATED"/>
    <property type="match status" value="1"/>
</dbReference>
<dbReference type="PRINTS" id="PR00038">
    <property type="entry name" value="HTHLUXR"/>
</dbReference>
<accession>A0A2Z4J8C0</accession>
<dbReference type="EMBL" id="CP030073">
    <property type="protein sequence ID" value="AWW41230.1"/>
    <property type="molecule type" value="Genomic_DNA"/>
</dbReference>
<keyword evidence="3 8" id="KW-0238">DNA-binding</keyword>
<sequence length="229" mass="24435">MTIRVLLADDQALLRATLRLLIDSCDDMEVVDEATDGAQAIELTRTHRPDVVLLDVRMPGTDVLTVTSALCGDPELSAVRVLILTTSELDRDVARALAAGASGFLGTDVTADAFLEGVRTVTSGQALLSPLATRALITRFLANPTDEFRLATPEDLVALSAREREVLGRVAEGRSDTEIAERLGFDAAEVRAHIHQVRTKLGARDRAQLVVIAHQSGLLGAAPPLLTAL</sequence>
<dbReference type="KEGG" id="scad:DN051_34875"/>
<keyword evidence="1 5" id="KW-0597">Phosphoprotein</keyword>
<organism evidence="8 9">
    <name type="scientific">Streptomyces cadmiisoli</name>
    <dbReference type="NCBI Taxonomy" id="2184053"/>
    <lineage>
        <taxon>Bacteria</taxon>
        <taxon>Bacillati</taxon>
        <taxon>Actinomycetota</taxon>
        <taxon>Actinomycetes</taxon>
        <taxon>Kitasatosporales</taxon>
        <taxon>Streptomycetaceae</taxon>
        <taxon>Streptomyces</taxon>
        <taxon>Streptomyces aurantiacus group</taxon>
    </lineage>
</organism>
<dbReference type="InterPro" id="IPR000792">
    <property type="entry name" value="Tscrpt_reg_LuxR_C"/>
</dbReference>
<evidence type="ECO:0000313" key="8">
    <source>
        <dbReference type="EMBL" id="AWW41230.1"/>
    </source>
</evidence>
<evidence type="ECO:0000256" key="3">
    <source>
        <dbReference type="ARBA" id="ARBA00023125"/>
    </source>
</evidence>